<evidence type="ECO:0000313" key="2">
    <source>
        <dbReference type="Proteomes" id="UP000024836"/>
    </source>
</evidence>
<reference evidence="1 2" key="1">
    <citation type="submission" date="2013-04" db="EMBL/GenBank/DDBJ databases">
        <title>Shimia sp. 22II-S11-Z10 Genome Sequencing.</title>
        <authorList>
            <person name="Lai Q."/>
            <person name="Li G."/>
            <person name="Shao Z."/>
        </authorList>
    </citation>
    <scope>NUCLEOTIDE SEQUENCE [LARGE SCALE GENOMIC DNA]</scope>
    <source>
        <strain evidence="2">22II-S11-Z10</strain>
    </source>
</reference>
<proteinExistence type="predicted"/>
<dbReference type="STRING" id="1461693.ATO10_03992"/>
<dbReference type="eggNOG" id="COG2931">
    <property type="taxonomic scope" value="Bacteria"/>
</dbReference>
<comment type="caution">
    <text evidence="1">The sequence shown here is derived from an EMBL/GenBank/DDBJ whole genome shotgun (WGS) entry which is preliminary data.</text>
</comment>
<dbReference type="EMBL" id="AQQY01000002">
    <property type="protein sequence ID" value="KCV82738.1"/>
    <property type="molecule type" value="Genomic_DNA"/>
</dbReference>
<dbReference type="SUPFAM" id="SSF51120">
    <property type="entry name" value="beta-Roll"/>
    <property type="match status" value="1"/>
</dbReference>
<accession>A0A058ZMJ8</accession>
<evidence type="ECO:0000313" key="1">
    <source>
        <dbReference type="EMBL" id="KCV82738.1"/>
    </source>
</evidence>
<sequence length="286" mass="31647">MGLVNYVGDDSTYYGNGWFNFFIKSSGDARYEGAGIFNFYSGGSGNDVFMVTGGLNYFFSSSGNPDILELAADQSHTVFLDWDGGSYDKIDLSRIGVSDLSDLDFSLTAEGVLIEAGDNSVLLKNYYNILQIGADDFYFEEDRLDFETLSSPDSDTDWMPDGYGGLSWSNFAFLETDEAQSESGFLTESGSVAIYNSAGEAAYFWTEDGTNFDFESFHMSAAWEEELYVTVVGYDDGVEVGRAYFSAHNSESQYYELGYQFDSVDAVEFVFAPTSQASIDDLLILF</sequence>
<dbReference type="InterPro" id="IPR011049">
    <property type="entry name" value="Serralysin-like_metalloprot_C"/>
</dbReference>
<dbReference type="OrthoDB" id="9773411at2"/>
<dbReference type="Proteomes" id="UP000024836">
    <property type="component" value="Unassembled WGS sequence"/>
</dbReference>
<dbReference type="RefSeq" id="WP_035248487.1">
    <property type="nucleotide sequence ID" value="NZ_AQQY01000002.1"/>
</dbReference>
<name>A0A058ZMJ8_9RHOB</name>
<dbReference type="AlphaFoldDB" id="A0A058ZMJ8"/>
<gene>
    <name evidence="1" type="ORF">ATO10_03992</name>
</gene>
<organism evidence="1 2">
    <name type="scientific">Actibacterium atlanticum</name>
    <dbReference type="NCBI Taxonomy" id="1461693"/>
    <lineage>
        <taxon>Bacteria</taxon>
        <taxon>Pseudomonadati</taxon>
        <taxon>Pseudomonadota</taxon>
        <taxon>Alphaproteobacteria</taxon>
        <taxon>Rhodobacterales</taxon>
        <taxon>Roseobacteraceae</taxon>
        <taxon>Actibacterium</taxon>
    </lineage>
</organism>
<protein>
    <submittedName>
        <fullName evidence="1">Beta-lactamase</fullName>
    </submittedName>
</protein>
<keyword evidence="2" id="KW-1185">Reference proteome</keyword>